<dbReference type="CDD" id="cd09917">
    <property type="entry name" value="F-box_SF"/>
    <property type="match status" value="1"/>
</dbReference>
<organism evidence="4 5">
    <name type="scientific">Riccia sorocarpa</name>
    <dbReference type="NCBI Taxonomy" id="122646"/>
    <lineage>
        <taxon>Eukaryota</taxon>
        <taxon>Viridiplantae</taxon>
        <taxon>Streptophyta</taxon>
        <taxon>Embryophyta</taxon>
        <taxon>Marchantiophyta</taxon>
        <taxon>Marchantiopsida</taxon>
        <taxon>Marchantiidae</taxon>
        <taxon>Marchantiales</taxon>
        <taxon>Ricciaceae</taxon>
        <taxon>Riccia</taxon>
    </lineage>
</organism>
<evidence type="ECO:0000313" key="4">
    <source>
        <dbReference type="EMBL" id="KAL3697274.1"/>
    </source>
</evidence>
<comment type="caution">
    <text evidence="4">The sequence shown here is derived from an EMBL/GenBank/DDBJ whole genome shotgun (WGS) entry which is preliminary data.</text>
</comment>
<dbReference type="SUPFAM" id="SSF81383">
    <property type="entry name" value="F-box domain"/>
    <property type="match status" value="1"/>
</dbReference>
<comment type="similarity">
    <text evidence="1">Belongs to the peroxidase family.</text>
</comment>
<dbReference type="SUPFAM" id="SSF48113">
    <property type="entry name" value="Heme-dependent peroxidases"/>
    <property type="match status" value="1"/>
</dbReference>
<evidence type="ECO:0000313" key="5">
    <source>
        <dbReference type="Proteomes" id="UP001633002"/>
    </source>
</evidence>
<dbReference type="AlphaFoldDB" id="A0ABD3I430"/>
<dbReference type="InterPro" id="IPR002016">
    <property type="entry name" value="Haem_peroxidase"/>
</dbReference>
<dbReference type="Pfam" id="PF00141">
    <property type="entry name" value="peroxidase"/>
    <property type="match status" value="1"/>
</dbReference>
<reference evidence="4 5" key="1">
    <citation type="submission" date="2024-09" db="EMBL/GenBank/DDBJ databases">
        <title>Chromosome-scale assembly of Riccia sorocarpa.</title>
        <authorList>
            <person name="Paukszto L."/>
        </authorList>
    </citation>
    <scope>NUCLEOTIDE SEQUENCE [LARGE SCALE GENOMIC DNA]</scope>
    <source>
        <strain evidence="4">LP-2024</strain>
        <tissue evidence="4">Aerial parts of the thallus</tissue>
    </source>
</reference>
<feature type="compositionally biased region" description="Polar residues" evidence="2">
    <location>
        <begin position="490"/>
        <end position="501"/>
    </location>
</feature>
<evidence type="ECO:0000259" key="3">
    <source>
        <dbReference type="PROSITE" id="PS50873"/>
    </source>
</evidence>
<keyword evidence="5" id="KW-1185">Reference proteome</keyword>
<dbReference type="Gene3D" id="1.10.520.10">
    <property type="match status" value="1"/>
</dbReference>
<gene>
    <name evidence="4" type="ORF">R1sor_011350</name>
</gene>
<dbReference type="InterPro" id="IPR036047">
    <property type="entry name" value="F-box-like_dom_sf"/>
</dbReference>
<feature type="domain" description="Plant heme peroxidase family profile" evidence="3">
    <location>
        <begin position="1"/>
        <end position="169"/>
    </location>
</feature>
<protein>
    <recommendedName>
        <fullName evidence="3">Plant heme peroxidase family profile domain-containing protein</fullName>
    </recommendedName>
</protein>
<feature type="region of interest" description="Disordered" evidence="2">
    <location>
        <begin position="52"/>
        <end position="95"/>
    </location>
</feature>
<dbReference type="InterPro" id="IPR010255">
    <property type="entry name" value="Haem_peroxidase_sf"/>
</dbReference>
<dbReference type="PANTHER" id="PTHR31672">
    <property type="entry name" value="BNACNNG10540D PROTEIN"/>
    <property type="match status" value="1"/>
</dbReference>
<dbReference type="InterPro" id="IPR001810">
    <property type="entry name" value="F-box_dom"/>
</dbReference>
<feature type="compositionally biased region" description="Basic and acidic residues" evidence="2">
    <location>
        <begin position="476"/>
        <end position="489"/>
    </location>
</feature>
<dbReference type="PANTHER" id="PTHR31672:SF2">
    <property type="entry name" value="F-BOX DOMAIN-CONTAINING PROTEIN"/>
    <property type="match status" value="1"/>
</dbReference>
<dbReference type="Proteomes" id="UP001633002">
    <property type="component" value="Unassembled WGS sequence"/>
</dbReference>
<evidence type="ECO:0000256" key="2">
    <source>
        <dbReference type="SAM" id="MobiDB-lite"/>
    </source>
</evidence>
<accession>A0ABD3I430</accession>
<feature type="region of interest" description="Disordered" evidence="2">
    <location>
        <begin position="454"/>
        <end position="520"/>
    </location>
</feature>
<dbReference type="EMBL" id="JBJQOH010000002">
    <property type="protein sequence ID" value="KAL3697274.1"/>
    <property type="molecule type" value="Genomic_DNA"/>
</dbReference>
<dbReference type="PROSITE" id="PS50873">
    <property type="entry name" value="PEROXIDASE_4"/>
    <property type="match status" value="1"/>
</dbReference>
<dbReference type="Pfam" id="PF00646">
    <property type="entry name" value="F-box"/>
    <property type="match status" value="1"/>
</dbReference>
<dbReference type="InterPro" id="IPR050796">
    <property type="entry name" value="SCF_F-box_component"/>
</dbReference>
<sequence>MNNTDEKLSARNLGIGNLNVIDGMKAAVERACPGVVSCSGLIVLAARDAVRPEGCSPEEDNETQTQLSQNDEDGNPISGSRKKKEEGEEGGDERHWPPEVLQLIFSRLPFPSLQKLQGISKYWNHLFSSALLSATLEGKAFQTDFLSVSSRWPQFCPVYISSQPNYHSIWGFNQSTRSWEEIHTHIPRSFPDPNRVGQMQQTILFGQLSGALVCLVQRTVIQNRLYSYNKQLLEVMVLNIFTGDYTVMPPLTEAEVSGDPELISTIFDFFPDLEQIQWGTRSPDDFIFAYDQESGSYNVYLMYESTCAEENRRLEFFQNEENLRGILIFQYLSATCTWTACLTRGQRNSDRFETSLATGSTSYLDGVIYTMSLEPMRVWAYDLDDAIETDVFGDDDFRSDPLNLKTESLRAWGIVEVYNLLMVAVVIENVAYIHELVVDTMDWMLISASSTDIGERERKRKRKEGSSYLTEEDNEEERKWNGKKQRDDPSQASGDQSSGQKSTRHTWRRNGNWGGQKSKRPHYQVVSDSRCIYFCPSYTSEEPILVYTVLDREWSTIRFPKMMKRSSELKLLAGCARPGDDPFTPVYTL</sequence>
<evidence type="ECO:0000256" key="1">
    <source>
        <dbReference type="RuleBase" id="RU004241"/>
    </source>
</evidence>
<name>A0ABD3I430_9MARC</name>
<proteinExistence type="inferred from homology"/>